<dbReference type="SMART" id="SM00755">
    <property type="entry name" value="Grip"/>
    <property type="match status" value="1"/>
</dbReference>
<comment type="subcellular location">
    <subcellularLocation>
        <location evidence="2">Cytoplasm</location>
    </subcellularLocation>
    <subcellularLocation>
        <location evidence="1">Golgi apparatus</location>
        <location evidence="1">trans-Golgi network membrane</location>
        <topology evidence="1">Peripheral membrane protein</topology>
    </subcellularLocation>
</comment>
<evidence type="ECO:0000256" key="5">
    <source>
        <dbReference type="ARBA" id="ARBA00023054"/>
    </source>
</evidence>
<feature type="coiled-coil region" evidence="9">
    <location>
        <begin position="320"/>
        <end position="372"/>
    </location>
</feature>
<dbReference type="GeneID" id="101585331"/>
<accession>A0A6P6EL93</accession>
<feature type="domain" description="GRIP" evidence="11">
    <location>
        <begin position="1699"/>
        <end position="1749"/>
    </location>
</feature>
<dbReference type="CTD" id="9648"/>
<feature type="coiled-coil region" evidence="9">
    <location>
        <begin position="1354"/>
        <end position="1399"/>
    </location>
</feature>
<gene>
    <name evidence="13" type="primary">Gcc2</name>
</gene>
<feature type="region of interest" description="Disordered" evidence="10">
    <location>
        <begin position="1598"/>
        <end position="1619"/>
    </location>
</feature>
<dbReference type="PROSITE" id="PS50913">
    <property type="entry name" value="GRIP"/>
    <property type="match status" value="1"/>
</dbReference>
<dbReference type="FunFam" id="1.10.220.60:FF:000003">
    <property type="entry name" value="GRIP and coiled-coil domain-containing protein 2"/>
    <property type="match status" value="1"/>
</dbReference>
<evidence type="ECO:0000256" key="9">
    <source>
        <dbReference type="SAM" id="Coils"/>
    </source>
</evidence>
<dbReference type="InParanoid" id="A0A6P6EL93"/>
<evidence type="ECO:0000256" key="4">
    <source>
        <dbReference type="ARBA" id="ARBA00022553"/>
    </source>
</evidence>
<dbReference type="GO" id="GO:0005794">
    <property type="term" value="C:Golgi apparatus"/>
    <property type="evidence" value="ECO:0007669"/>
    <property type="project" value="UniProtKB-SubCell"/>
</dbReference>
<dbReference type="PANTHER" id="PTHR18902">
    <property type="entry name" value="NUCLEAR MITOTIC APPARATUS PROTEIN 1-RELATED"/>
    <property type="match status" value="1"/>
</dbReference>
<dbReference type="PANTHER" id="PTHR18902:SF25">
    <property type="entry name" value="GRIP AND COILED-COIL DOMAIN-CONTAINING PROTEIN 2"/>
    <property type="match status" value="1"/>
</dbReference>
<evidence type="ECO:0000259" key="11">
    <source>
        <dbReference type="PROSITE" id="PS50913"/>
    </source>
</evidence>
<feature type="coiled-coil region" evidence="9">
    <location>
        <begin position="999"/>
        <end position="1325"/>
    </location>
</feature>
<reference evidence="13" key="1">
    <citation type="submission" date="2025-08" db="UniProtKB">
        <authorList>
            <consortium name="RefSeq"/>
        </authorList>
    </citation>
    <scope>IDENTIFICATION</scope>
</reference>
<protein>
    <recommendedName>
        <fullName evidence="7">GRIP and coiled-coil domain-containing protein 2</fullName>
    </recommendedName>
    <alternativeName>
        <fullName evidence="8">185 kDa Golgi coiled-coil protein</fullName>
    </alternativeName>
</protein>
<evidence type="ECO:0000256" key="6">
    <source>
        <dbReference type="ARBA" id="ARBA00057576"/>
    </source>
</evidence>
<evidence type="ECO:0000256" key="2">
    <source>
        <dbReference type="ARBA" id="ARBA00004496"/>
    </source>
</evidence>
<feature type="coiled-coil region" evidence="9">
    <location>
        <begin position="1669"/>
        <end position="1703"/>
    </location>
</feature>
<dbReference type="Proteomes" id="UP000515203">
    <property type="component" value="Unplaced"/>
</dbReference>
<keyword evidence="5 9" id="KW-0175">Coiled coil</keyword>
<evidence type="ECO:0000313" key="12">
    <source>
        <dbReference type="Proteomes" id="UP000515203"/>
    </source>
</evidence>
<dbReference type="OrthoDB" id="1926336at2759"/>
<feature type="coiled-coil region" evidence="9">
    <location>
        <begin position="813"/>
        <end position="840"/>
    </location>
</feature>
<dbReference type="Pfam" id="PF16704">
    <property type="entry name" value="Rab_bind"/>
    <property type="match status" value="1"/>
</dbReference>
<comment type="function">
    <text evidence="6">Golgin which probably tethers transport vesicles to the trans-Golgi network (TGN) and regulates vesicular transport between the endosomes and the Golgi. As a RAB9A effector it is involved in recycling of the mannose 6-phosphate receptor from the late endosomes to the TGN. May also play a role in transport between the recycling endosomes and the Golgi. Required for maintenance of the Golgi structure, it is involved in the biogenesis of noncentrosomal, Golgi-associated microtubules through recruitment of CLASP1 and CLASP2.</text>
</comment>
<dbReference type="GO" id="GO:0034499">
    <property type="term" value="P:late endosome to Golgi transport"/>
    <property type="evidence" value="ECO:0007669"/>
    <property type="project" value="TreeGrafter"/>
</dbReference>
<organism evidence="12 13">
    <name type="scientific">Octodon degus</name>
    <name type="common">Degu</name>
    <name type="synonym">Sciurus degus</name>
    <dbReference type="NCBI Taxonomy" id="10160"/>
    <lineage>
        <taxon>Eukaryota</taxon>
        <taxon>Metazoa</taxon>
        <taxon>Chordata</taxon>
        <taxon>Craniata</taxon>
        <taxon>Vertebrata</taxon>
        <taxon>Euteleostomi</taxon>
        <taxon>Mammalia</taxon>
        <taxon>Eutheria</taxon>
        <taxon>Euarchontoglires</taxon>
        <taxon>Glires</taxon>
        <taxon>Rodentia</taxon>
        <taxon>Hystricomorpha</taxon>
        <taxon>Octodontidae</taxon>
        <taxon>Octodon</taxon>
    </lineage>
</organism>
<proteinExistence type="predicted"/>
<keyword evidence="12" id="KW-1185">Reference proteome</keyword>
<evidence type="ECO:0000256" key="8">
    <source>
        <dbReference type="ARBA" id="ARBA00075911"/>
    </source>
</evidence>
<dbReference type="PROSITE" id="PS51257">
    <property type="entry name" value="PROKAR_LIPOPROTEIN"/>
    <property type="match status" value="1"/>
</dbReference>
<keyword evidence="4" id="KW-0597">Phosphoprotein</keyword>
<dbReference type="InterPro" id="IPR051841">
    <property type="entry name" value="MT-Golgi_org_protein"/>
</dbReference>
<feature type="coiled-coil region" evidence="9">
    <location>
        <begin position="889"/>
        <end position="957"/>
    </location>
</feature>
<evidence type="ECO:0000256" key="3">
    <source>
        <dbReference type="ARBA" id="ARBA00022490"/>
    </source>
</evidence>
<dbReference type="InterPro" id="IPR032023">
    <property type="entry name" value="GCC2_Rab_bind"/>
</dbReference>
<evidence type="ECO:0000256" key="1">
    <source>
        <dbReference type="ARBA" id="ARBA00004150"/>
    </source>
</evidence>
<sequence length="1774" mass="202220">MATRGGAPGTPPLTLSCRCVGAPCFAVTVPSLCTSCPARSGVGRVRRPSLGRVRREGAPAAARPAPPAGVGARGLAVVAAGDARAVVCGWVCRHPVPAPRFRAARRGRCCSPFTNEKQPTQLETLPKEDLIKFAKKQMMLLQKAKSRCTELEKEIDELKSNPVNGGSEDIIKALTERLDAVLLDKAETEQQCLSLKKENVKMKQEVEDSATKIQDVHKELEQSHSNYVKEIENLKTELMTVHSKHSEDKAGLQKELEEAINKQAELSKQLEFQYSSEADVKKLQDAIQEVRPAFEEQILYLQKQLEASTDEKKQAVTLLQEAMEANSQQYQRDVSRLQEEVRELTLQMEASAREHEAEVSRLNQLNEDLAKQCEAREQSARPQYECELQSLRPASPGADPQHPVGPGRLREGAPVEQVVDEKTRYLEDSLKELESQHSILKDEVTYMNNLKLKLEMDAQHIKDEFFHEREDLEFKINELLLAKEEQGCVIEKLKYELEDLNKQFHCAIEQHKKEVQNLKEQHQKEMSDLNETFLSGSEKEKLTLLFEIQGLKEQCENLQQEKQEAILNYESLREIMEILQTELGESAGKISQEFESMKQQQASDVDELQQRLRAAFNEKDALLETVNRLQGENEKLLSQQESVPQLESAVKSLQEKNEVYLVSLSQRDTMVQELEAKICSLTEEKKDLVSKIESFHEELDSLHKKCEREESFAEALREKEQQASRYSSALERQVTGLTGRLEEALRAKGESDQKLEQLTVQMQAVSGDQEALSSQVRSLVEENSRLCSEKGQLRRHLDALLAQQEDVTLKDQMTELEKKLQLTTEERDNLNKMFENEQVQKSFVRTQLYGFLKQMGSSASETNEEDVGLVLQAVGEALAKVKEDSHSLVSQYAERVLELEKEAKCLQERADQCEELRCSLRGCEQETVLLQQELEGVLSQKEALQFALSEMKNANEKIVHENHNLLIQIGEGSPLLHSKAEVCNEKPSVPEHEDLRPLLEQKEAELRDARAELLSLKDSIEKSPVRNDQLSTVKELEEKIGNLEKESREKEEKLSKIKLVAVKAKKELDSSRKEAQTLKEELESVRAEKDQLSASMRDLIQGAESYKNLLLEYDKQSEQLDMEKERANNFEHHMEDLTKQLRNSTSQCEKLTSDNEDLLARIETLQSNAKLLEVQILEVQRAKVVVDKELEAEKLQKEQKLKEHASTVSELEELQLQLQKEKKQLQKTMQELELVKKDAQQTTLMNMEIADYERVTKEFSQQLTDKSSKIEDLKQEVEIQRQKQETLQEEMTSLQSSLQQREEKHAKIKQLLVKTKKELADAKQAETDHLILHASLKGDLEASQQQGEIYKIQLAEVTAEKHKLQEHLKVAAERHQRTLGAFQQRVAALQEESRTAKAEQAAVTSEFESYKVRVHNVLKQQKNKSVSQVETEGAKQEREHLEMLVDQLKIKLQDSQSNLQASVSELQALQLEHDTLLERHNRMLQETVAKEAELREKLCSIQSENLAIKSEHSKMVGQLTSQSEGLRSSFREQVRHLQDEHRKTVETLQQQLSKVEAQLFQLKSEPTTRTTASGQSMKNLRERRATDVTLVDMHTVTREEGEGMETADAESVSSASTSAPSLEQLLSSPETKLEHLAEPPLWHTEFTKEELLQKLSSTTKSAEHLNGLLRETEATNAILMEQVKLLKSEIRRLERNQEREKSVANLEYLKNVLLQFIFLKPGSERERLLPVIDTMLHLSPEEKGRLTTVAQGEEENASRASGWASYLHSWSGLR</sequence>
<dbReference type="RefSeq" id="XP_023573140.1">
    <property type="nucleotide sequence ID" value="XM_023717372.1"/>
</dbReference>
<dbReference type="InterPro" id="IPR000237">
    <property type="entry name" value="GRIP_dom"/>
</dbReference>
<feature type="coiled-coil region" evidence="9">
    <location>
        <begin position="134"/>
        <end position="273"/>
    </location>
</feature>
<evidence type="ECO:0000256" key="7">
    <source>
        <dbReference type="ARBA" id="ARBA00073151"/>
    </source>
</evidence>
<name>A0A6P6EL93_OCTDE</name>
<dbReference type="FunCoup" id="A0A6P6EL93">
    <property type="interactions" value="2056"/>
</dbReference>
<feature type="coiled-coil region" evidence="9">
    <location>
        <begin position="1431"/>
        <end position="1497"/>
    </location>
</feature>
<feature type="compositionally biased region" description="Low complexity" evidence="10">
    <location>
        <begin position="1609"/>
        <end position="1619"/>
    </location>
</feature>
<feature type="coiled-coil region" evidence="9">
    <location>
        <begin position="1531"/>
        <end position="1565"/>
    </location>
</feature>
<keyword evidence="3" id="KW-0963">Cytoplasm</keyword>
<feature type="region of interest" description="Disordered" evidence="10">
    <location>
        <begin position="391"/>
        <end position="412"/>
    </location>
</feature>
<evidence type="ECO:0000256" key="10">
    <source>
        <dbReference type="SAM" id="MobiDB-lite"/>
    </source>
</evidence>
<feature type="coiled-coil region" evidence="9">
    <location>
        <begin position="483"/>
        <end position="639"/>
    </location>
</feature>
<dbReference type="Pfam" id="PF01465">
    <property type="entry name" value="GRIP"/>
    <property type="match status" value="1"/>
</dbReference>
<evidence type="ECO:0000313" key="13">
    <source>
        <dbReference type="RefSeq" id="XP_023573140.1"/>
    </source>
</evidence>
<dbReference type="Gene3D" id="1.10.220.60">
    <property type="entry name" value="GRIP domain"/>
    <property type="match status" value="1"/>
</dbReference>